<proteinExistence type="predicted"/>
<evidence type="ECO:0000313" key="3">
    <source>
        <dbReference type="Proteomes" id="UP001595840"/>
    </source>
</evidence>
<organism evidence="2 3">
    <name type="scientific">Simiduia curdlanivorans</name>
    <dbReference type="NCBI Taxonomy" id="1492769"/>
    <lineage>
        <taxon>Bacteria</taxon>
        <taxon>Pseudomonadati</taxon>
        <taxon>Pseudomonadota</taxon>
        <taxon>Gammaproteobacteria</taxon>
        <taxon>Cellvibrionales</taxon>
        <taxon>Cellvibrionaceae</taxon>
        <taxon>Simiduia</taxon>
    </lineage>
</organism>
<reference evidence="3" key="1">
    <citation type="journal article" date="2019" name="Int. J. Syst. Evol. Microbiol.">
        <title>The Global Catalogue of Microorganisms (GCM) 10K type strain sequencing project: providing services to taxonomists for standard genome sequencing and annotation.</title>
        <authorList>
            <consortium name="The Broad Institute Genomics Platform"/>
            <consortium name="The Broad Institute Genome Sequencing Center for Infectious Disease"/>
            <person name="Wu L."/>
            <person name="Ma J."/>
        </authorList>
    </citation>
    <scope>NUCLEOTIDE SEQUENCE [LARGE SCALE GENOMIC DNA]</scope>
    <source>
        <strain evidence="3">CECT 8570</strain>
    </source>
</reference>
<keyword evidence="3" id="KW-1185">Reference proteome</keyword>
<name>A0ABV8V0I4_9GAMM</name>
<protein>
    <submittedName>
        <fullName evidence="2">Uncharacterized protein</fullName>
    </submittedName>
</protein>
<evidence type="ECO:0000256" key="1">
    <source>
        <dbReference type="SAM" id="MobiDB-lite"/>
    </source>
</evidence>
<feature type="region of interest" description="Disordered" evidence="1">
    <location>
        <begin position="29"/>
        <end position="68"/>
    </location>
</feature>
<sequence>MGANKMLVTKGAVTPDAFLPIQEIEMAKTPSGNKAAPTAVSKVPAKPAKPAAGKVATPAKSAPAKKGK</sequence>
<dbReference type="EMBL" id="JBHSCX010000003">
    <property type="protein sequence ID" value="MFC4361396.1"/>
    <property type="molecule type" value="Genomic_DNA"/>
</dbReference>
<feature type="compositionally biased region" description="Low complexity" evidence="1">
    <location>
        <begin position="34"/>
        <end position="60"/>
    </location>
</feature>
<dbReference type="RefSeq" id="WP_290259770.1">
    <property type="nucleotide sequence ID" value="NZ_JAUFQG010000004.1"/>
</dbReference>
<evidence type="ECO:0000313" key="2">
    <source>
        <dbReference type="EMBL" id="MFC4361396.1"/>
    </source>
</evidence>
<accession>A0ABV8V0I4</accession>
<gene>
    <name evidence="2" type="ORF">ACFOX3_03730</name>
</gene>
<dbReference type="Proteomes" id="UP001595840">
    <property type="component" value="Unassembled WGS sequence"/>
</dbReference>
<comment type="caution">
    <text evidence="2">The sequence shown here is derived from an EMBL/GenBank/DDBJ whole genome shotgun (WGS) entry which is preliminary data.</text>
</comment>